<accession>A0A2P2PJP3</accession>
<dbReference type="AlphaFoldDB" id="A0A2P2PJP3"/>
<feature type="region of interest" description="Disordered" evidence="1">
    <location>
        <begin position="1"/>
        <end position="22"/>
    </location>
</feature>
<name>A0A2P2PJP3_RHIMU</name>
<feature type="compositionally biased region" description="Basic residues" evidence="1">
    <location>
        <begin position="1"/>
        <end position="11"/>
    </location>
</feature>
<reference evidence="2" key="1">
    <citation type="submission" date="2018-02" db="EMBL/GenBank/DDBJ databases">
        <title>Rhizophora mucronata_Transcriptome.</title>
        <authorList>
            <person name="Meera S.P."/>
            <person name="Sreeshan A."/>
            <person name="Augustine A."/>
        </authorList>
    </citation>
    <scope>NUCLEOTIDE SEQUENCE</scope>
    <source>
        <tissue evidence="2">Leaf</tissue>
    </source>
</reference>
<evidence type="ECO:0000313" key="2">
    <source>
        <dbReference type="EMBL" id="MBX54879.1"/>
    </source>
</evidence>
<sequence>MPKKTQNRRHSPSKDLHHMNIFLVESPVENLHHRTES</sequence>
<dbReference type="EMBL" id="GGEC01074395">
    <property type="protein sequence ID" value="MBX54879.1"/>
    <property type="molecule type" value="Transcribed_RNA"/>
</dbReference>
<evidence type="ECO:0000256" key="1">
    <source>
        <dbReference type="SAM" id="MobiDB-lite"/>
    </source>
</evidence>
<proteinExistence type="predicted"/>
<protein>
    <submittedName>
        <fullName evidence="2">Uncharacterized protein</fullName>
    </submittedName>
</protein>
<organism evidence="2">
    <name type="scientific">Rhizophora mucronata</name>
    <name type="common">Asiatic mangrove</name>
    <dbReference type="NCBI Taxonomy" id="61149"/>
    <lineage>
        <taxon>Eukaryota</taxon>
        <taxon>Viridiplantae</taxon>
        <taxon>Streptophyta</taxon>
        <taxon>Embryophyta</taxon>
        <taxon>Tracheophyta</taxon>
        <taxon>Spermatophyta</taxon>
        <taxon>Magnoliopsida</taxon>
        <taxon>eudicotyledons</taxon>
        <taxon>Gunneridae</taxon>
        <taxon>Pentapetalae</taxon>
        <taxon>rosids</taxon>
        <taxon>fabids</taxon>
        <taxon>Malpighiales</taxon>
        <taxon>Rhizophoraceae</taxon>
        <taxon>Rhizophora</taxon>
    </lineage>
</organism>